<sequence>MFLYFPSKFLYWPTQSLQFGQQQDFVEIRMKLSKLLQQSKHRKIIQNVEILAHEPKESGQVMKKYPHSIVPSTSNFICGTIESVSMSLPDSLNIGLSDTVSWFVAQ</sequence>
<organism evidence="1 2">
    <name type="scientific">Trichonephila inaurata madagascariensis</name>
    <dbReference type="NCBI Taxonomy" id="2747483"/>
    <lineage>
        <taxon>Eukaryota</taxon>
        <taxon>Metazoa</taxon>
        <taxon>Ecdysozoa</taxon>
        <taxon>Arthropoda</taxon>
        <taxon>Chelicerata</taxon>
        <taxon>Arachnida</taxon>
        <taxon>Araneae</taxon>
        <taxon>Araneomorphae</taxon>
        <taxon>Entelegynae</taxon>
        <taxon>Araneoidea</taxon>
        <taxon>Nephilidae</taxon>
        <taxon>Trichonephila</taxon>
        <taxon>Trichonephila inaurata</taxon>
    </lineage>
</organism>
<evidence type="ECO:0000313" key="2">
    <source>
        <dbReference type="Proteomes" id="UP000886998"/>
    </source>
</evidence>
<evidence type="ECO:0000313" key="1">
    <source>
        <dbReference type="EMBL" id="GFS37088.1"/>
    </source>
</evidence>
<keyword evidence="2" id="KW-1185">Reference proteome</keyword>
<comment type="caution">
    <text evidence="1">The sequence shown here is derived from an EMBL/GenBank/DDBJ whole genome shotgun (WGS) entry which is preliminary data.</text>
</comment>
<name>A0A8X6J5F3_9ARAC</name>
<accession>A0A8X6J5F3</accession>
<reference evidence="1" key="1">
    <citation type="submission" date="2020-08" db="EMBL/GenBank/DDBJ databases">
        <title>Multicomponent nature underlies the extraordinary mechanical properties of spider dragline silk.</title>
        <authorList>
            <person name="Kono N."/>
            <person name="Nakamura H."/>
            <person name="Mori M."/>
            <person name="Yoshida Y."/>
            <person name="Ohtoshi R."/>
            <person name="Malay A.D."/>
            <person name="Moran D.A.P."/>
            <person name="Tomita M."/>
            <person name="Numata K."/>
            <person name="Arakawa K."/>
        </authorList>
    </citation>
    <scope>NUCLEOTIDE SEQUENCE</scope>
</reference>
<dbReference type="Proteomes" id="UP000886998">
    <property type="component" value="Unassembled WGS sequence"/>
</dbReference>
<proteinExistence type="predicted"/>
<protein>
    <submittedName>
        <fullName evidence="1">Uncharacterized protein</fullName>
    </submittedName>
</protein>
<dbReference type="EMBL" id="BMAV01024909">
    <property type="protein sequence ID" value="GFS37088.1"/>
    <property type="molecule type" value="Genomic_DNA"/>
</dbReference>
<gene>
    <name evidence="1" type="ORF">TNIN_230071</name>
</gene>
<dbReference type="AlphaFoldDB" id="A0A8X6J5F3"/>